<dbReference type="PANTHER" id="PTHR42973:SF34">
    <property type="entry name" value="FAD BINDING DOMAIN PROTEIN (AFU_ORTHOLOGUE AFUA_3G02770)"/>
    <property type="match status" value="1"/>
</dbReference>
<dbReference type="STRING" id="857340.A0A086TG34"/>
<dbReference type="InterPro" id="IPR050416">
    <property type="entry name" value="FAD-linked_Oxidoreductase"/>
</dbReference>
<dbReference type="PROSITE" id="PS51387">
    <property type="entry name" value="FAD_PCMH"/>
    <property type="match status" value="1"/>
</dbReference>
<accession>A0A086TG34</accession>
<dbReference type="SUPFAM" id="SSF56176">
    <property type="entry name" value="FAD-binding/transporter-associated domain-like"/>
    <property type="match status" value="1"/>
</dbReference>
<keyword evidence="2" id="KW-0285">Flavoprotein</keyword>
<evidence type="ECO:0000256" key="1">
    <source>
        <dbReference type="ARBA" id="ARBA00005466"/>
    </source>
</evidence>
<evidence type="ECO:0000313" key="7">
    <source>
        <dbReference type="EMBL" id="KFH48316.1"/>
    </source>
</evidence>
<keyword evidence="4" id="KW-0560">Oxidoreductase</keyword>
<evidence type="ECO:0000256" key="5">
    <source>
        <dbReference type="SAM" id="SignalP"/>
    </source>
</evidence>
<evidence type="ECO:0000256" key="2">
    <source>
        <dbReference type="ARBA" id="ARBA00022630"/>
    </source>
</evidence>
<dbReference type="InterPro" id="IPR016167">
    <property type="entry name" value="FAD-bd_PCMH_sub1"/>
</dbReference>
<name>A0A086TG34_HAPC1</name>
<dbReference type="InterPro" id="IPR006094">
    <property type="entry name" value="Oxid_FAD_bind_N"/>
</dbReference>
<comment type="similarity">
    <text evidence="1">Belongs to the oxygen-dependent FAD-linked oxidoreductase family.</text>
</comment>
<evidence type="ECO:0000256" key="3">
    <source>
        <dbReference type="ARBA" id="ARBA00022827"/>
    </source>
</evidence>
<protein>
    <submittedName>
        <fullName evidence="7">Bifunctional solanapyrone synthase-like protein</fullName>
    </submittedName>
</protein>
<keyword evidence="3" id="KW-0274">FAD</keyword>
<feature type="chain" id="PRO_5001815657" evidence="5">
    <location>
        <begin position="20"/>
        <end position="542"/>
    </location>
</feature>
<dbReference type="Proteomes" id="UP000029964">
    <property type="component" value="Unassembled WGS sequence"/>
</dbReference>
<keyword evidence="8" id="KW-1185">Reference proteome</keyword>
<dbReference type="InterPro" id="IPR016169">
    <property type="entry name" value="FAD-bd_PCMH_sub2"/>
</dbReference>
<evidence type="ECO:0000259" key="6">
    <source>
        <dbReference type="PROSITE" id="PS51387"/>
    </source>
</evidence>
<dbReference type="GO" id="GO:0071949">
    <property type="term" value="F:FAD binding"/>
    <property type="evidence" value="ECO:0007669"/>
    <property type="project" value="InterPro"/>
</dbReference>
<dbReference type="Gene3D" id="3.30.43.10">
    <property type="entry name" value="Uridine Diphospho-n-acetylenolpyruvylglucosamine Reductase, domain 2"/>
    <property type="match status" value="1"/>
</dbReference>
<organism evidence="7 8">
    <name type="scientific">Hapsidospora chrysogenum (strain ATCC 11550 / CBS 779.69 / DSM 880 / IAM 14645 / JCM 23072 / IMI 49137)</name>
    <name type="common">Acremonium chrysogenum</name>
    <dbReference type="NCBI Taxonomy" id="857340"/>
    <lineage>
        <taxon>Eukaryota</taxon>
        <taxon>Fungi</taxon>
        <taxon>Dikarya</taxon>
        <taxon>Ascomycota</taxon>
        <taxon>Pezizomycotina</taxon>
        <taxon>Sordariomycetes</taxon>
        <taxon>Hypocreomycetidae</taxon>
        <taxon>Hypocreales</taxon>
        <taxon>Bionectriaceae</taxon>
        <taxon>Hapsidospora</taxon>
    </lineage>
</organism>
<dbReference type="InterPro" id="IPR036318">
    <property type="entry name" value="FAD-bd_PCMH-like_sf"/>
</dbReference>
<keyword evidence="5" id="KW-0732">Signal</keyword>
<dbReference type="HOGENOM" id="CLU_018354_1_2_1"/>
<dbReference type="GO" id="GO:0016491">
    <property type="term" value="F:oxidoreductase activity"/>
    <property type="evidence" value="ECO:0007669"/>
    <property type="project" value="UniProtKB-KW"/>
</dbReference>
<proteinExistence type="inferred from homology"/>
<sequence>MRFFSLAGLLALPLALTVAQEDAGGPDEAVPYTLEEVELQIDEYLDHINATDPTSADEDPDVAARSLPSGCSLACGFLNFARPNDLFYPNDPEYQYLESRYWSQQQAGVEPECRFTPRSAAHVSLAVLTARVVKCEFAVKSGGHAAFAGASSAQDGLTIDLIHLTNIEVSSNKKKTTVGAGNVWYDVYSDLTPQGLTVVGGRVSAIGVGGLTLGGGLSFVSNRHGWACDNVDAYEVVFADGSIRKVTKNAYSDLYWALRGGGNNFGIVTSFDLATYAQGDFWAGVQTFFYTDETSAAINDAFYHLGLRSSEDPYAQVIMAYAYAQVIDSFVIASDLQYSKPVVNPPILQNFTSIPGAIADTMRITDLPGLTVEFNDTNPGGFRQSYWTLTVGNDADLMGEMVAIYKDEVEGIKDAPGIVPSAVFQLITEDMITHMSKNGGNPLGLQSQQGPLNLLNIAISWSNAADDARILAAAQRMVDRSRAAAQARGLDHPFLYQNYASQFQDVFASYGSANLARLRQISKKYDPTKVWQKLQKGYFKLG</sequence>
<dbReference type="Gene3D" id="3.30.465.10">
    <property type="match status" value="1"/>
</dbReference>
<reference evidence="8" key="1">
    <citation type="journal article" date="2014" name="Genome Announc.">
        <title>Genome sequence and annotation of Acremonium chrysogenum, producer of the beta-lactam antibiotic cephalosporin C.</title>
        <authorList>
            <person name="Terfehr D."/>
            <person name="Dahlmann T.A."/>
            <person name="Specht T."/>
            <person name="Zadra I."/>
            <person name="Kuernsteiner H."/>
            <person name="Kueck U."/>
        </authorList>
    </citation>
    <scope>NUCLEOTIDE SEQUENCE [LARGE SCALE GENOMIC DNA]</scope>
    <source>
        <strain evidence="8">ATCC 11550 / CBS 779.69 / DSM 880 / IAM 14645 / JCM 23072 / IMI 49137</strain>
    </source>
</reference>
<dbReference type="InterPro" id="IPR016166">
    <property type="entry name" value="FAD-bd_PCMH"/>
</dbReference>
<dbReference type="OrthoDB" id="2151789at2759"/>
<dbReference type="EMBL" id="JPKY01000004">
    <property type="protein sequence ID" value="KFH48316.1"/>
    <property type="molecule type" value="Genomic_DNA"/>
</dbReference>
<dbReference type="PANTHER" id="PTHR42973">
    <property type="entry name" value="BINDING OXIDOREDUCTASE, PUTATIVE (AFU_ORTHOLOGUE AFUA_1G17690)-RELATED"/>
    <property type="match status" value="1"/>
</dbReference>
<dbReference type="Pfam" id="PF01565">
    <property type="entry name" value="FAD_binding_4"/>
    <property type="match status" value="1"/>
</dbReference>
<comment type="caution">
    <text evidence="7">The sequence shown here is derived from an EMBL/GenBank/DDBJ whole genome shotgun (WGS) entry which is preliminary data.</text>
</comment>
<dbReference type="AlphaFoldDB" id="A0A086TG34"/>
<evidence type="ECO:0000256" key="4">
    <source>
        <dbReference type="ARBA" id="ARBA00023002"/>
    </source>
</evidence>
<feature type="signal peptide" evidence="5">
    <location>
        <begin position="1"/>
        <end position="19"/>
    </location>
</feature>
<gene>
    <name evidence="7" type="ORF">ACRE_009040</name>
</gene>
<feature type="domain" description="FAD-binding PCMH-type" evidence="6">
    <location>
        <begin position="107"/>
        <end position="278"/>
    </location>
</feature>
<evidence type="ECO:0000313" key="8">
    <source>
        <dbReference type="Proteomes" id="UP000029964"/>
    </source>
</evidence>
<dbReference type="Gene3D" id="3.40.462.20">
    <property type="match status" value="1"/>
</dbReference>